<dbReference type="EMBL" id="JAGSOH010000177">
    <property type="protein sequence ID" value="MBR7831027.1"/>
    <property type="molecule type" value="Genomic_DNA"/>
</dbReference>
<dbReference type="NCBIfam" id="TIGR01552">
    <property type="entry name" value="phd_fam"/>
    <property type="match status" value="1"/>
</dbReference>
<evidence type="ECO:0000313" key="3">
    <source>
        <dbReference type="Proteomes" id="UP000676325"/>
    </source>
</evidence>
<dbReference type="GO" id="GO:0097351">
    <property type="term" value="F:toxin sequestering activity"/>
    <property type="evidence" value="ECO:0007669"/>
    <property type="project" value="TreeGrafter"/>
</dbReference>
<gene>
    <name evidence="2" type="ORF">KDK95_32280</name>
</gene>
<dbReference type="InterPro" id="IPR036165">
    <property type="entry name" value="YefM-like_sf"/>
</dbReference>
<reference evidence="2" key="1">
    <citation type="submission" date="2021-04" db="EMBL/GenBank/DDBJ databases">
        <title>Genome based classification of Actinospica acidithermotolerans sp. nov., an actinobacterium isolated from an Indonesian hot spring.</title>
        <authorList>
            <person name="Kusuma A.B."/>
            <person name="Putra K.E."/>
            <person name="Nafisah S."/>
            <person name="Loh J."/>
            <person name="Nouioui I."/>
            <person name="Goodfellow M."/>
        </authorList>
    </citation>
    <scope>NUCLEOTIDE SEQUENCE</scope>
    <source>
        <strain evidence="2">MGRD01-02</strain>
    </source>
</reference>
<protein>
    <submittedName>
        <fullName evidence="2">Type II toxin-antitoxin system prevent-host-death family antitoxin</fullName>
    </submittedName>
</protein>
<dbReference type="RefSeq" id="WP_212522146.1">
    <property type="nucleotide sequence ID" value="NZ_JAGSOH010000177.1"/>
</dbReference>
<dbReference type="SUPFAM" id="SSF143120">
    <property type="entry name" value="YefM-like"/>
    <property type="match status" value="1"/>
</dbReference>
<keyword evidence="3" id="KW-1185">Reference proteome</keyword>
<evidence type="ECO:0000313" key="2">
    <source>
        <dbReference type="EMBL" id="MBR7831027.1"/>
    </source>
</evidence>
<organism evidence="2 3">
    <name type="scientific">Actinospica acidithermotolerans</name>
    <dbReference type="NCBI Taxonomy" id="2828514"/>
    <lineage>
        <taxon>Bacteria</taxon>
        <taxon>Bacillati</taxon>
        <taxon>Actinomycetota</taxon>
        <taxon>Actinomycetes</taxon>
        <taxon>Catenulisporales</taxon>
        <taxon>Actinospicaceae</taxon>
        <taxon>Actinospica</taxon>
    </lineage>
</organism>
<dbReference type="PANTHER" id="PTHR35377:SF5">
    <property type="entry name" value="ANTITOXIN VAPB46"/>
    <property type="match status" value="1"/>
</dbReference>
<evidence type="ECO:0000256" key="1">
    <source>
        <dbReference type="ARBA" id="ARBA00009981"/>
    </source>
</evidence>
<dbReference type="InterPro" id="IPR051416">
    <property type="entry name" value="phD-YefM_TA_antitoxins"/>
</dbReference>
<accession>A0A941IMF2</accession>
<comment type="similarity">
    <text evidence="1">Belongs to the phD/YefM antitoxin family.</text>
</comment>
<name>A0A941IMF2_9ACTN</name>
<comment type="caution">
    <text evidence="2">The sequence shown here is derived from an EMBL/GenBank/DDBJ whole genome shotgun (WGS) entry which is preliminary data.</text>
</comment>
<dbReference type="AlphaFoldDB" id="A0A941IMF2"/>
<proteinExistence type="inferred from homology"/>
<dbReference type="Proteomes" id="UP000676325">
    <property type="component" value="Unassembled WGS sequence"/>
</dbReference>
<dbReference type="PANTHER" id="PTHR35377">
    <property type="entry name" value="ANTITOXIN VAPB49-RELATED-RELATED"/>
    <property type="match status" value="1"/>
</dbReference>
<sequence length="94" mass="10321">MGTQVIPVRELNQHTSAVLKRVRSGEELLVSVSGKIVARLTPISEDEAALRELATHGDVILATDNRPFTIPPVLGDPSIDSAELIRQMRDEEYS</sequence>